<sequence length="231" mass="26554">MKDVSSNKFHSILNSIHQLIEADGLCTGDRLPSERELSERLQVGRSTVREALRSLELLGIISTRRGEGTFLESSQSNQIVELLAKYILQGHQVLEDLLETRVLLEMGAVWLLCDRMKEEDLAELLEVNDQLLQVEKLEQIVQLDSTFHERLVSLSRNHLLIRIWQEIMQFLHTKPAVLSLSKVTGAQTLWDEHKKLLTAIHERDMVKSLSLMKEHFRPSMFQTIEPQGNPV</sequence>
<keyword evidence="2" id="KW-0238">DNA-binding</keyword>
<dbReference type="Gene3D" id="1.10.10.10">
    <property type="entry name" value="Winged helix-like DNA-binding domain superfamily/Winged helix DNA-binding domain"/>
    <property type="match status" value="1"/>
</dbReference>
<organism evidence="5 6">
    <name type="scientific">Baia soyae</name>
    <dbReference type="NCBI Taxonomy" id="1544746"/>
    <lineage>
        <taxon>Bacteria</taxon>
        <taxon>Bacillati</taxon>
        <taxon>Bacillota</taxon>
        <taxon>Bacilli</taxon>
        <taxon>Bacillales</taxon>
        <taxon>Thermoactinomycetaceae</taxon>
        <taxon>Baia</taxon>
    </lineage>
</organism>
<dbReference type="InterPro" id="IPR036390">
    <property type="entry name" value="WH_DNA-bd_sf"/>
</dbReference>
<dbReference type="GO" id="GO:0003700">
    <property type="term" value="F:DNA-binding transcription factor activity"/>
    <property type="evidence" value="ECO:0007669"/>
    <property type="project" value="InterPro"/>
</dbReference>
<reference evidence="5 6" key="1">
    <citation type="submission" date="2019-03" db="EMBL/GenBank/DDBJ databases">
        <title>Genomic Encyclopedia of Type Strains, Phase IV (KMG-IV): sequencing the most valuable type-strain genomes for metagenomic binning, comparative biology and taxonomic classification.</title>
        <authorList>
            <person name="Goeker M."/>
        </authorList>
    </citation>
    <scope>NUCLEOTIDE SEQUENCE [LARGE SCALE GENOMIC DNA]</scope>
    <source>
        <strain evidence="5 6">DSM 46831</strain>
    </source>
</reference>
<dbReference type="Pfam" id="PF00392">
    <property type="entry name" value="GntR"/>
    <property type="match status" value="1"/>
</dbReference>
<dbReference type="Pfam" id="PF07729">
    <property type="entry name" value="FCD"/>
    <property type="match status" value="1"/>
</dbReference>
<name>A0A4R2RZV2_9BACL</name>
<dbReference type="PANTHER" id="PTHR43537">
    <property type="entry name" value="TRANSCRIPTIONAL REGULATOR, GNTR FAMILY"/>
    <property type="match status" value="1"/>
</dbReference>
<dbReference type="SMART" id="SM00895">
    <property type="entry name" value="FCD"/>
    <property type="match status" value="1"/>
</dbReference>
<evidence type="ECO:0000313" key="5">
    <source>
        <dbReference type="EMBL" id="TCP69064.1"/>
    </source>
</evidence>
<evidence type="ECO:0000256" key="1">
    <source>
        <dbReference type="ARBA" id="ARBA00023015"/>
    </source>
</evidence>
<accession>A0A4R2RZV2</accession>
<dbReference type="EMBL" id="SLXV01000014">
    <property type="protein sequence ID" value="TCP69064.1"/>
    <property type="molecule type" value="Genomic_DNA"/>
</dbReference>
<keyword evidence="1" id="KW-0805">Transcription regulation</keyword>
<protein>
    <submittedName>
        <fullName evidence="5">GntR family transcriptional regulator</fullName>
    </submittedName>
</protein>
<dbReference type="SUPFAM" id="SSF46785">
    <property type="entry name" value="Winged helix' DNA-binding domain"/>
    <property type="match status" value="1"/>
</dbReference>
<evidence type="ECO:0000313" key="6">
    <source>
        <dbReference type="Proteomes" id="UP000294746"/>
    </source>
</evidence>
<dbReference type="OrthoDB" id="214086at2"/>
<dbReference type="InterPro" id="IPR011711">
    <property type="entry name" value="GntR_C"/>
</dbReference>
<evidence type="ECO:0000256" key="2">
    <source>
        <dbReference type="ARBA" id="ARBA00023125"/>
    </source>
</evidence>
<dbReference type="AlphaFoldDB" id="A0A4R2RZV2"/>
<dbReference type="InterPro" id="IPR008920">
    <property type="entry name" value="TF_FadR/GntR_C"/>
</dbReference>
<dbReference type="RefSeq" id="WP_131848621.1">
    <property type="nucleotide sequence ID" value="NZ_SLXV01000014.1"/>
</dbReference>
<dbReference type="Proteomes" id="UP000294746">
    <property type="component" value="Unassembled WGS sequence"/>
</dbReference>
<dbReference type="PROSITE" id="PS50949">
    <property type="entry name" value="HTH_GNTR"/>
    <property type="match status" value="1"/>
</dbReference>
<evidence type="ECO:0000256" key="3">
    <source>
        <dbReference type="ARBA" id="ARBA00023163"/>
    </source>
</evidence>
<dbReference type="Gene3D" id="1.20.120.530">
    <property type="entry name" value="GntR ligand-binding domain-like"/>
    <property type="match status" value="1"/>
</dbReference>
<dbReference type="PANTHER" id="PTHR43537:SF54">
    <property type="entry name" value="TRANSCRIPTIONAL REGULATOR, GNTR FAMILY"/>
    <property type="match status" value="1"/>
</dbReference>
<feature type="domain" description="HTH gntR-type" evidence="4">
    <location>
        <begin position="6"/>
        <end position="74"/>
    </location>
</feature>
<keyword evidence="3" id="KW-0804">Transcription</keyword>
<dbReference type="InterPro" id="IPR000524">
    <property type="entry name" value="Tscrpt_reg_HTH_GntR"/>
</dbReference>
<dbReference type="InterPro" id="IPR036388">
    <property type="entry name" value="WH-like_DNA-bd_sf"/>
</dbReference>
<proteinExistence type="predicted"/>
<evidence type="ECO:0000259" key="4">
    <source>
        <dbReference type="PROSITE" id="PS50949"/>
    </source>
</evidence>
<dbReference type="SMART" id="SM00345">
    <property type="entry name" value="HTH_GNTR"/>
    <property type="match status" value="1"/>
</dbReference>
<comment type="caution">
    <text evidence="5">The sequence shown here is derived from an EMBL/GenBank/DDBJ whole genome shotgun (WGS) entry which is preliminary data.</text>
</comment>
<dbReference type="CDD" id="cd07377">
    <property type="entry name" value="WHTH_GntR"/>
    <property type="match status" value="1"/>
</dbReference>
<gene>
    <name evidence="5" type="ORF">EDD57_11447</name>
</gene>
<dbReference type="GO" id="GO:0003677">
    <property type="term" value="F:DNA binding"/>
    <property type="evidence" value="ECO:0007669"/>
    <property type="project" value="UniProtKB-KW"/>
</dbReference>
<dbReference type="SUPFAM" id="SSF48008">
    <property type="entry name" value="GntR ligand-binding domain-like"/>
    <property type="match status" value="1"/>
</dbReference>
<dbReference type="PRINTS" id="PR00035">
    <property type="entry name" value="HTHGNTR"/>
</dbReference>
<keyword evidence="6" id="KW-1185">Reference proteome</keyword>